<gene>
    <name evidence="1" type="ORF">NOR51B_2277</name>
</gene>
<reference evidence="2" key="1">
    <citation type="journal article" date="2013" name="BMC Microbiol.">
        <title>Taxonomy and evolution of bacteriochlorophyll a-containing members of the OM60/NOR5 clade of marine gammaproteobacteria: description of Luminiphilus syltensis gen. nov., sp. nov., reclassification of Haliea rubra as Pseudohaliea rubra gen. nov., comb. nov., and emendation of Chromatocurvus halotolerans.</title>
        <authorList>
            <person name="Spring S."/>
            <person name="Riedel T."/>
            <person name="Sproer C."/>
            <person name="Yan S."/>
            <person name="Harder J."/>
            <person name="Fuchs B.M."/>
        </authorList>
    </citation>
    <scope>NUCLEOTIDE SEQUENCE [LARGE SCALE GENOMIC DNA]</scope>
    <source>
        <strain evidence="2">NOR51-B</strain>
    </source>
</reference>
<dbReference type="RefSeq" id="WP_009021071.1">
    <property type="nucleotide sequence ID" value="NZ_DS999411.1"/>
</dbReference>
<dbReference type="Proteomes" id="UP000004699">
    <property type="component" value="Unassembled WGS sequence"/>
</dbReference>
<dbReference type="OrthoDB" id="1362002at2"/>
<keyword evidence="2" id="KW-1185">Reference proteome</keyword>
<dbReference type="HOGENOM" id="CLU_2666747_0_0_6"/>
<dbReference type="Pfam" id="PF11225">
    <property type="entry name" value="DUF3024"/>
    <property type="match status" value="1"/>
</dbReference>
<organism evidence="1 2">
    <name type="scientific">Luminiphilus syltensis NOR5-1B</name>
    <dbReference type="NCBI Taxonomy" id="565045"/>
    <lineage>
        <taxon>Bacteria</taxon>
        <taxon>Pseudomonadati</taxon>
        <taxon>Pseudomonadota</taxon>
        <taxon>Gammaproteobacteria</taxon>
        <taxon>Cellvibrionales</taxon>
        <taxon>Halieaceae</taxon>
        <taxon>Luminiphilus</taxon>
    </lineage>
</organism>
<dbReference type="AlphaFoldDB" id="B8KV20"/>
<evidence type="ECO:0000313" key="1">
    <source>
        <dbReference type="EMBL" id="EED36327.1"/>
    </source>
</evidence>
<sequence length="75" mass="8812">MAFSEIALKRIEKDVQAFMVKRRPAAPIRPQLDLEHRVTGKSVELFEIRPRWNAPDELLELPFASHFDFQITNYS</sequence>
<accession>B8KV20</accession>
<dbReference type="InterPro" id="IPR021388">
    <property type="entry name" value="DUF3024"/>
</dbReference>
<dbReference type="EMBL" id="DS999411">
    <property type="protein sequence ID" value="EED36327.1"/>
    <property type="molecule type" value="Genomic_DNA"/>
</dbReference>
<proteinExistence type="predicted"/>
<name>B8KV20_9GAMM</name>
<protein>
    <submittedName>
        <fullName evidence="1">Uncharacterized protein</fullName>
    </submittedName>
</protein>
<evidence type="ECO:0000313" key="2">
    <source>
        <dbReference type="Proteomes" id="UP000004699"/>
    </source>
</evidence>